<evidence type="ECO:0000313" key="14">
    <source>
        <dbReference type="Proteomes" id="UP000245125"/>
    </source>
</evidence>
<dbReference type="PANTHER" id="PTHR11070">
    <property type="entry name" value="UVRD / RECB / PCRA DNA HELICASE FAMILY MEMBER"/>
    <property type="match status" value="1"/>
</dbReference>
<dbReference type="AlphaFoldDB" id="A0A2U3QKQ5"/>
<name>A0A2U3QKQ5_9BACT</name>
<evidence type="ECO:0000256" key="6">
    <source>
        <dbReference type="ARBA" id="ARBA00023235"/>
    </source>
</evidence>
<dbReference type="GO" id="GO:0016887">
    <property type="term" value="F:ATP hydrolysis activity"/>
    <property type="evidence" value="ECO:0007669"/>
    <property type="project" value="RHEA"/>
</dbReference>
<dbReference type="InterPro" id="IPR027417">
    <property type="entry name" value="P-loop_NTPase"/>
</dbReference>
<feature type="binding site" evidence="10">
    <location>
        <begin position="37"/>
        <end position="44"/>
    </location>
    <ligand>
        <name>ATP</name>
        <dbReference type="ChEBI" id="CHEBI:30616"/>
    </ligand>
</feature>
<evidence type="ECO:0000256" key="10">
    <source>
        <dbReference type="PROSITE-ProRule" id="PRU00560"/>
    </source>
</evidence>
<dbReference type="InterPro" id="IPR014017">
    <property type="entry name" value="DNA_helicase_UvrD-like_C"/>
</dbReference>
<keyword evidence="2 10" id="KW-0547">Nucleotide-binding</keyword>
<keyword evidence="14" id="KW-1185">Reference proteome</keyword>
<dbReference type="InterPro" id="IPR013986">
    <property type="entry name" value="DExx_box_DNA_helicase_dom_sf"/>
</dbReference>
<evidence type="ECO:0000256" key="1">
    <source>
        <dbReference type="ARBA" id="ARBA00009922"/>
    </source>
</evidence>
<evidence type="ECO:0000256" key="4">
    <source>
        <dbReference type="ARBA" id="ARBA00022806"/>
    </source>
</evidence>
<keyword evidence="6" id="KW-0413">Isomerase</keyword>
<dbReference type="Proteomes" id="UP000245125">
    <property type="component" value="Unassembled WGS sequence"/>
</dbReference>
<protein>
    <recommendedName>
        <fullName evidence="8">DNA 3'-5' helicase</fullName>
        <ecNumber evidence="8">5.6.2.4</ecNumber>
    </recommendedName>
</protein>
<dbReference type="Pfam" id="PF13361">
    <property type="entry name" value="UvrD_C"/>
    <property type="match status" value="2"/>
</dbReference>
<accession>A0A2U3QKQ5</accession>
<organism evidence="13 14">
    <name type="scientific">Candidatus Sulfobium mesophilum</name>
    <dbReference type="NCBI Taxonomy" id="2016548"/>
    <lineage>
        <taxon>Bacteria</taxon>
        <taxon>Pseudomonadati</taxon>
        <taxon>Nitrospirota</taxon>
        <taxon>Nitrospiria</taxon>
        <taxon>Nitrospirales</taxon>
        <taxon>Nitrospiraceae</taxon>
        <taxon>Candidatus Sulfobium</taxon>
    </lineage>
</organism>
<dbReference type="InterPro" id="IPR000212">
    <property type="entry name" value="DNA_helicase_UvrD/REP"/>
</dbReference>
<evidence type="ECO:0000256" key="5">
    <source>
        <dbReference type="ARBA" id="ARBA00022840"/>
    </source>
</evidence>
<dbReference type="GO" id="GO:0005524">
    <property type="term" value="F:ATP binding"/>
    <property type="evidence" value="ECO:0007669"/>
    <property type="project" value="UniProtKB-UniRule"/>
</dbReference>
<evidence type="ECO:0000256" key="7">
    <source>
        <dbReference type="ARBA" id="ARBA00034617"/>
    </source>
</evidence>
<dbReference type="PROSITE" id="PS51217">
    <property type="entry name" value="UVRD_HELICASE_CTER"/>
    <property type="match status" value="1"/>
</dbReference>
<dbReference type="InterPro" id="IPR014016">
    <property type="entry name" value="UvrD-like_ATP-bd"/>
</dbReference>
<comment type="catalytic activity">
    <reaction evidence="7">
        <text>Couples ATP hydrolysis with the unwinding of duplex DNA by translocating in the 3'-5' direction.</text>
        <dbReference type="EC" id="5.6.2.4"/>
    </reaction>
</comment>
<evidence type="ECO:0000256" key="9">
    <source>
        <dbReference type="ARBA" id="ARBA00048988"/>
    </source>
</evidence>
<dbReference type="GO" id="GO:0003677">
    <property type="term" value="F:DNA binding"/>
    <property type="evidence" value="ECO:0007669"/>
    <property type="project" value="InterPro"/>
</dbReference>
<comment type="catalytic activity">
    <reaction evidence="9">
        <text>ATP + H2O = ADP + phosphate + H(+)</text>
        <dbReference type="Rhea" id="RHEA:13065"/>
        <dbReference type="ChEBI" id="CHEBI:15377"/>
        <dbReference type="ChEBI" id="CHEBI:15378"/>
        <dbReference type="ChEBI" id="CHEBI:30616"/>
        <dbReference type="ChEBI" id="CHEBI:43474"/>
        <dbReference type="ChEBI" id="CHEBI:456216"/>
        <dbReference type="EC" id="5.6.2.4"/>
    </reaction>
</comment>
<dbReference type="GO" id="GO:0043138">
    <property type="term" value="F:3'-5' DNA helicase activity"/>
    <property type="evidence" value="ECO:0007669"/>
    <property type="project" value="UniProtKB-EC"/>
</dbReference>
<dbReference type="PANTHER" id="PTHR11070:SF3">
    <property type="entry name" value="DNA 3'-5' HELICASE"/>
    <property type="match status" value="1"/>
</dbReference>
<dbReference type="SUPFAM" id="SSF52540">
    <property type="entry name" value="P-loop containing nucleoside triphosphate hydrolases"/>
    <property type="match status" value="1"/>
</dbReference>
<evidence type="ECO:0000256" key="8">
    <source>
        <dbReference type="ARBA" id="ARBA00034808"/>
    </source>
</evidence>
<comment type="similarity">
    <text evidence="1">Belongs to the helicase family. UvrD subfamily.</text>
</comment>
<evidence type="ECO:0000313" key="13">
    <source>
        <dbReference type="EMBL" id="SPQ01993.1"/>
    </source>
</evidence>
<proteinExistence type="inferred from homology"/>
<gene>
    <name evidence="13" type="ORF">NBG4_830010</name>
</gene>
<keyword evidence="3 10" id="KW-0378">Hydrolase</keyword>
<dbReference type="GO" id="GO:0000725">
    <property type="term" value="P:recombinational repair"/>
    <property type="evidence" value="ECO:0007669"/>
    <property type="project" value="TreeGrafter"/>
</dbReference>
<evidence type="ECO:0000259" key="12">
    <source>
        <dbReference type="PROSITE" id="PS51217"/>
    </source>
</evidence>
<dbReference type="CDD" id="cd17932">
    <property type="entry name" value="DEXQc_UvrD"/>
    <property type="match status" value="1"/>
</dbReference>
<keyword evidence="5 10" id="KW-0067">ATP-binding</keyword>
<dbReference type="GO" id="GO:0005829">
    <property type="term" value="C:cytosol"/>
    <property type="evidence" value="ECO:0007669"/>
    <property type="project" value="TreeGrafter"/>
</dbReference>
<dbReference type="EMBL" id="OUUY01000134">
    <property type="protein sequence ID" value="SPQ01993.1"/>
    <property type="molecule type" value="Genomic_DNA"/>
</dbReference>
<evidence type="ECO:0000259" key="11">
    <source>
        <dbReference type="PROSITE" id="PS51198"/>
    </source>
</evidence>
<evidence type="ECO:0000256" key="2">
    <source>
        <dbReference type="ARBA" id="ARBA00022741"/>
    </source>
</evidence>
<dbReference type="Gene3D" id="3.40.50.300">
    <property type="entry name" value="P-loop containing nucleotide triphosphate hydrolases"/>
    <property type="match status" value="2"/>
</dbReference>
<evidence type="ECO:0000256" key="3">
    <source>
        <dbReference type="ARBA" id="ARBA00022801"/>
    </source>
</evidence>
<dbReference type="OrthoDB" id="9810135at2"/>
<keyword evidence="4 10" id="KW-0347">Helicase</keyword>
<dbReference type="Pfam" id="PF00580">
    <property type="entry name" value="UvrD-helicase"/>
    <property type="match status" value="1"/>
</dbReference>
<feature type="domain" description="UvrD-like helicase ATP-binding" evidence="11">
    <location>
        <begin position="16"/>
        <end position="306"/>
    </location>
</feature>
<dbReference type="PROSITE" id="PS51198">
    <property type="entry name" value="UVRD_HELICASE_ATP_BIND"/>
    <property type="match status" value="1"/>
</dbReference>
<feature type="domain" description="UvrD-like helicase C-terminal" evidence="12">
    <location>
        <begin position="307"/>
        <end position="573"/>
    </location>
</feature>
<dbReference type="Gene3D" id="1.10.10.160">
    <property type="match status" value="1"/>
</dbReference>
<reference evidence="14" key="1">
    <citation type="submission" date="2018-03" db="EMBL/GenBank/DDBJ databases">
        <authorList>
            <person name="Zecchin S."/>
        </authorList>
    </citation>
    <scope>NUCLEOTIDE SEQUENCE [LARGE SCALE GENOMIC DNA]</scope>
</reference>
<sequence>MNNFAEGVPPEFSWLNDLNQRQREAVTAGDGPVLVIAGAGTGKTKTLAYRVARLVCRGFDPGRIMLLTFTRRAAEEMIRRANVIVRIAQPETSAQASRIWGGTFHAVANRLLRVYSKTIGLEESFTVLDQADAEDLMNVIRHERGLSEKDKRFPRKATCLAIYSRSVNSSDPLDHILKTYFPWCQDWKEELKGLFRGYVDAKHARNVLDYDDLLLFWYHLLGDEDMAKRIDASFDHILVDEYQDTNRLQAGILKRMRRINKNIMVVGDDAQSIYSFRAADVRNILDFPKQFPGTKQITLEQNYRSRQPILDATNRIISLARKRFSKDLWSTRGGQQKPLLVTCEREEDQTDYVVRRILEHYEQGIPLRRQAVLFRVGYWSDHLEVELSRRKIPFHKYGGLKFLEAAHVKDLLSYLRILENPRDQLAWSRVLNLIDGIGPALAARGFAFVKDHGFDPRVIGQFTVPKASEESIRRLGELFNELASGGESRVPLGGQIEQIRLFYEPILMKVYENPEPRLGDLDQMEHIAGRYRSRSKFLTDLTLDPPTSTADFAGVPTLDDDWLTLSTIHSAKGCEWDVVYLIHATDGILPSDLATGDAEQIEEERRLLYVACTRAKDWLYVLFPLRYYHRKHQLGDGHGYAQLTRFIPKQIAQFFDQGAVAGRDEEEIAEKPPHLKDIRKSIRSMWE</sequence>
<dbReference type="Gene3D" id="1.10.486.10">
    <property type="entry name" value="PCRA, domain 4"/>
    <property type="match status" value="1"/>
</dbReference>
<dbReference type="EC" id="5.6.2.4" evidence="8"/>